<keyword evidence="3 11" id="KW-0812">Transmembrane</keyword>
<dbReference type="SMART" id="SM00409">
    <property type="entry name" value="IG"/>
    <property type="match status" value="1"/>
</dbReference>
<gene>
    <name evidence="15" type="primary">LOC110306342</name>
</gene>
<evidence type="ECO:0000256" key="11">
    <source>
        <dbReference type="SAM" id="Phobius"/>
    </source>
</evidence>
<evidence type="ECO:0000256" key="12">
    <source>
        <dbReference type="SAM" id="SignalP"/>
    </source>
</evidence>
<evidence type="ECO:0000256" key="1">
    <source>
        <dbReference type="ARBA" id="ARBA00004251"/>
    </source>
</evidence>
<dbReference type="GO" id="GO:0033005">
    <property type="term" value="P:positive regulation of mast cell activation"/>
    <property type="evidence" value="ECO:0007669"/>
    <property type="project" value="TreeGrafter"/>
</dbReference>
<sequence length="250" mass="27644">MMSHQVLISGLLLLLPVAVDSFPEVHGVVGQSVTLPCTYPVSNGLASMCWGRGECTSDTCGQTLVWTDGNRVNYQTSSRYQINSQLLQGNASLTIEDAYESDSGLYCCRVEMKGWDGVQTLTTSLQVQPVWIATVTSSNHPWNNNTEVVPTETPLKIPIRGLFIGISVSASLLILASIPTIIRCRHREKKSPEGNSECSSVVFHAYQNGAFQSIVQLQAEDIIYIIEDNFHPRIKSQLPFEMTTFQSCRK</sequence>
<evidence type="ECO:0000313" key="15">
    <source>
        <dbReference type="RefSeq" id="XP_021034159.1"/>
    </source>
</evidence>
<dbReference type="GO" id="GO:0006911">
    <property type="term" value="P:phagocytosis, engulfment"/>
    <property type="evidence" value="ECO:0007669"/>
    <property type="project" value="TreeGrafter"/>
</dbReference>
<keyword evidence="2" id="KW-1003">Cell membrane</keyword>
<feature type="transmembrane region" description="Helical" evidence="11">
    <location>
        <begin position="162"/>
        <end position="182"/>
    </location>
</feature>
<keyword evidence="6 11" id="KW-0472">Membrane</keyword>
<dbReference type="InterPro" id="IPR007110">
    <property type="entry name" value="Ig-like_dom"/>
</dbReference>
<dbReference type="SUPFAM" id="SSF48726">
    <property type="entry name" value="Immunoglobulin"/>
    <property type="match status" value="1"/>
</dbReference>
<keyword evidence="8" id="KW-0325">Glycoprotein</keyword>
<keyword evidence="7" id="KW-1015">Disulfide bond</keyword>
<dbReference type="GO" id="GO:0009986">
    <property type="term" value="C:cell surface"/>
    <property type="evidence" value="ECO:0007669"/>
    <property type="project" value="TreeGrafter"/>
</dbReference>
<evidence type="ECO:0000256" key="5">
    <source>
        <dbReference type="ARBA" id="ARBA00022989"/>
    </source>
</evidence>
<evidence type="ECO:0000259" key="13">
    <source>
        <dbReference type="PROSITE" id="PS50835"/>
    </source>
</evidence>
<keyword evidence="14" id="KW-1185">Reference proteome</keyword>
<keyword evidence="15" id="KW-0675">Receptor</keyword>
<dbReference type="InterPro" id="IPR013783">
    <property type="entry name" value="Ig-like_fold"/>
</dbReference>
<evidence type="ECO:0000256" key="2">
    <source>
        <dbReference type="ARBA" id="ARBA00022475"/>
    </source>
</evidence>
<dbReference type="PANTHER" id="PTHR47009:SF4">
    <property type="entry name" value="GENE 12169-RELATED"/>
    <property type="match status" value="1"/>
</dbReference>
<dbReference type="InterPro" id="IPR003599">
    <property type="entry name" value="Ig_sub"/>
</dbReference>
<dbReference type="GO" id="GO:0005886">
    <property type="term" value="C:plasma membrane"/>
    <property type="evidence" value="ECO:0007669"/>
    <property type="project" value="UniProtKB-SubCell"/>
</dbReference>
<dbReference type="AlphaFoldDB" id="A0A6P5QXX8"/>
<name>A0A6P5QXX8_MUSCR</name>
<accession>A0A6P5QXX8</accession>
<keyword evidence="5 11" id="KW-1133">Transmembrane helix</keyword>
<comment type="similarity">
    <text evidence="10">Belongs to the immunoglobulin superfamily. TIM family.</text>
</comment>
<dbReference type="FunFam" id="2.60.40.10:FF:000774">
    <property type="entry name" value="Hepatitis A virus cellular receptor 1"/>
    <property type="match status" value="1"/>
</dbReference>
<evidence type="ECO:0000256" key="8">
    <source>
        <dbReference type="ARBA" id="ARBA00023180"/>
    </source>
</evidence>
<feature type="chain" id="PRO_5027597675" evidence="12">
    <location>
        <begin position="22"/>
        <end position="250"/>
    </location>
</feature>
<dbReference type="GO" id="GO:0001786">
    <property type="term" value="F:phosphatidylserine binding"/>
    <property type="evidence" value="ECO:0007669"/>
    <property type="project" value="TreeGrafter"/>
</dbReference>
<evidence type="ECO:0000256" key="10">
    <source>
        <dbReference type="ARBA" id="ARBA00038203"/>
    </source>
</evidence>
<reference evidence="15" key="1">
    <citation type="submission" date="2025-08" db="UniProtKB">
        <authorList>
            <consortium name="RefSeq"/>
        </authorList>
    </citation>
    <scope>IDENTIFICATION</scope>
</reference>
<evidence type="ECO:0000256" key="3">
    <source>
        <dbReference type="ARBA" id="ARBA00022692"/>
    </source>
</evidence>
<dbReference type="Proteomes" id="UP000515126">
    <property type="component" value="Chromosome 11"/>
</dbReference>
<dbReference type="GeneID" id="110306342"/>
<proteinExistence type="inferred from homology"/>
<evidence type="ECO:0000256" key="4">
    <source>
        <dbReference type="ARBA" id="ARBA00022729"/>
    </source>
</evidence>
<evidence type="ECO:0000256" key="9">
    <source>
        <dbReference type="ARBA" id="ARBA00023319"/>
    </source>
</evidence>
<dbReference type="GO" id="GO:0001618">
    <property type="term" value="F:virus receptor activity"/>
    <property type="evidence" value="ECO:0007669"/>
    <property type="project" value="TreeGrafter"/>
</dbReference>
<protein>
    <submittedName>
        <fullName evidence="15">Hepatitis A virus cellular receptor 1 homolog</fullName>
    </submittedName>
</protein>
<dbReference type="InterPro" id="IPR052331">
    <property type="entry name" value="TIM_domain-containing_protein"/>
</dbReference>
<evidence type="ECO:0000313" key="14">
    <source>
        <dbReference type="Proteomes" id="UP000515126"/>
    </source>
</evidence>
<dbReference type="InterPro" id="IPR036179">
    <property type="entry name" value="Ig-like_dom_sf"/>
</dbReference>
<comment type="subcellular location">
    <subcellularLocation>
        <location evidence="1">Cell membrane</location>
        <topology evidence="1">Single-pass type I membrane protein</topology>
    </subcellularLocation>
</comment>
<dbReference type="PROSITE" id="PS50835">
    <property type="entry name" value="IG_LIKE"/>
    <property type="match status" value="1"/>
</dbReference>
<organism evidence="14 15">
    <name type="scientific">Mus caroli</name>
    <name type="common">Ryukyu mouse</name>
    <name type="synonym">Ricefield mouse</name>
    <dbReference type="NCBI Taxonomy" id="10089"/>
    <lineage>
        <taxon>Eukaryota</taxon>
        <taxon>Metazoa</taxon>
        <taxon>Chordata</taxon>
        <taxon>Craniata</taxon>
        <taxon>Vertebrata</taxon>
        <taxon>Euteleostomi</taxon>
        <taxon>Mammalia</taxon>
        <taxon>Eutheria</taxon>
        <taxon>Euarchontoglires</taxon>
        <taxon>Glires</taxon>
        <taxon>Rodentia</taxon>
        <taxon>Myomorpha</taxon>
        <taxon>Muroidea</taxon>
        <taxon>Muridae</taxon>
        <taxon>Murinae</taxon>
        <taxon>Mus</taxon>
        <taxon>Mus</taxon>
    </lineage>
</organism>
<keyword evidence="9" id="KW-0393">Immunoglobulin domain</keyword>
<feature type="domain" description="Ig-like" evidence="13">
    <location>
        <begin position="16"/>
        <end position="128"/>
    </location>
</feature>
<feature type="signal peptide" evidence="12">
    <location>
        <begin position="1"/>
        <end position="21"/>
    </location>
</feature>
<evidence type="ECO:0000256" key="6">
    <source>
        <dbReference type="ARBA" id="ARBA00023136"/>
    </source>
</evidence>
<dbReference type="PANTHER" id="PTHR47009">
    <property type="entry name" value="HEPATITIS A VIRUS CELLULAR RECEPTOR 1 HOMOLOG"/>
    <property type="match status" value="1"/>
</dbReference>
<evidence type="ECO:0000256" key="7">
    <source>
        <dbReference type="ARBA" id="ARBA00023157"/>
    </source>
</evidence>
<dbReference type="Pfam" id="PF07686">
    <property type="entry name" value="V-set"/>
    <property type="match status" value="1"/>
</dbReference>
<dbReference type="InterPro" id="IPR013106">
    <property type="entry name" value="Ig_V-set"/>
</dbReference>
<keyword evidence="4 12" id="KW-0732">Signal</keyword>
<dbReference type="KEGG" id="mcal:110306342"/>
<dbReference type="Gene3D" id="2.60.40.10">
    <property type="entry name" value="Immunoglobulins"/>
    <property type="match status" value="1"/>
</dbReference>
<dbReference type="RefSeq" id="XP_021034159.1">
    <property type="nucleotide sequence ID" value="XM_021178500.1"/>
</dbReference>